<dbReference type="GO" id="GO:0015074">
    <property type="term" value="P:DNA integration"/>
    <property type="evidence" value="ECO:0007669"/>
    <property type="project" value="UniProtKB-KW"/>
</dbReference>
<dbReference type="KEGG" id="hac:Hac_1334"/>
<dbReference type="PANTHER" id="PTHR30629:SF2">
    <property type="entry name" value="PROPHAGE INTEGRASE INTS-RELATED"/>
    <property type="match status" value="1"/>
</dbReference>
<dbReference type="GO" id="GO:0003677">
    <property type="term" value="F:DNA binding"/>
    <property type="evidence" value="ECO:0007669"/>
    <property type="project" value="UniProtKB-KW"/>
</dbReference>
<dbReference type="InterPro" id="IPR050808">
    <property type="entry name" value="Phage_Integrase"/>
</dbReference>
<protein>
    <submittedName>
        <fullName evidence="5">Integrase</fullName>
    </submittedName>
</protein>
<gene>
    <name evidence="5" type="primary">Hac prophage I orf1</name>
    <name evidence="5" type="ordered locus">Hac_1334</name>
</gene>
<dbReference type="InterPro" id="IPR011010">
    <property type="entry name" value="DNA_brk_join_enz"/>
</dbReference>
<dbReference type="Proteomes" id="UP000000775">
    <property type="component" value="Chromosome"/>
</dbReference>
<evidence type="ECO:0000256" key="1">
    <source>
        <dbReference type="ARBA" id="ARBA00008857"/>
    </source>
</evidence>
<keyword evidence="4" id="KW-0233">DNA recombination</keyword>
<dbReference type="SUPFAM" id="SSF56349">
    <property type="entry name" value="DNA breaking-rejoining enzymes"/>
    <property type="match status" value="1"/>
</dbReference>
<keyword evidence="6" id="KW-1185">Reference proteome</keyword>
<sequence>MFVNKRVLGDSKLAKTPITHIAAADLQKIVNQMLDERMSPRTSKSIKEALRPMFKPYVLDGALKSNPAILIQIPKFDNQVNAGLSDEKIQELYEALYHYPTQPFRSVFIWISHGRRLNEALSLEWRDVNLEAGTYSIRYENNKVHKPMTYQLSDGLIEALGELKQESAFVFHAIKDTSKKLDKNTVKLH</sequence>
<dbReference type="STRING" id="382638.Hac_1334"/>
<evidence type="ECO:0000256" key="2">
    <source>
        <dbReference type="ARBA" id="ARBA00022908"/>
    </source>
</evidence>
<accession>Q17WA3</accession>
<evidence type="ECO:0000313" key="5">
    <source>
        <dbReference type="EMBL" id="CAK00073.1"/>
    </source>
</evidence>
<organism evidence="5 6">
    <name type="scientific">Helicobacter acinonychis (strain Sheeba)</name>
    <dbReference type="NCBI Taxonomy" id="382638"/>
    <lineage>
        <taxon>Bacteria</taxon>
        <taxon>Pseudomonadati</taxon>
        <taxon>Campylobacterota</taxon>
        <taxon>Epsilonproteobacteria</taxon>
        <taxon>Campylobacterales</taxon>
        <taxon>Helicobacteraceae</taxon>
        <taxon>Helicobacter</taxon>
    </lineage>
</organism>
<keyword evidence="2" id="KW-0229">DNA integration</keyword>
<dbReference type="Gene3D" id="1.10.443.10">
    <property type="entry name" value="Intergrase catalytic core"/>
    <property type="match status" value="1"/>
</dbReference>
<dbReference type="PANTHER" id="PTHR30629">
    <property type="entry name" value="PROPHAGE INTEGRASE"/>
    <property type="match status" value="1"/>
</dbReference>
<dbReference type="InterPro" id="IPR010998">
    <property type="entry name" value="Integrase_recombinase_N"/>
</dbReference>
<dbReference type="eggNOG" id="COG4974">
    <property type="taxonomic scope" value="Bacteria"/>
</dbReference>
<comment type="similarity">
    <text evidence="1">Belongs to the 'phage' integrase family.</text>
</comment>
<dbReference type="GO" id="GO:0006310">
    <property type="term" value="P:DNA recombination"/>
    <property type="evidence" value="ECO:0007669"/>
    <property type="project" value="UniProtKB-KW"/>
</dbReference>
<evidence type="ECO:0000256" key="3">
    <source>
        <dbReference type="ARBA" id="ARBA00023125"/>
    </source>
</evidence>
<dbReference type="RefSeq" id="WP_011578163.1">
    <property type="nucleotide sequence ID" value="NC_008229.1"/>
</dbReference>
<reference evidence="5 6" key="1">
    <citation type="journal article" date="2006" name="PLoS Genet.">
        <title>Who ate whom? Adaptive Helicobacter genomic changes that accompanied a host jump from early humans to large felines.</title>
        <authorList>
            <person name="Eppinger M."/>
            <person name="Baar C."/>
            <person name="Linz B."/>
            <person name="Raddatz G."/>
            <person name="Lanz C."/>
            <person name="Keller H."/>
            <person name="Morelli G."/>
            <person name="Gressmann H."/>
            <person name="Achtman M."/>
            <person name="Schuster S.C."/>
        </authorList>
    </citation>
    <scope>NUCLEOTIDE SEQUENCE [LARGE SCALE GENOMIC DNA]</scope>
    <source>
        <strain evidence="5 6">Sheeba</strain>
    </source>
</reference>
<dbReference type="EMBL" id="AM260522">
    <property type="protein sequence ID" value="CAK00073.1"/>
    <property type="molecule type" value="Genomic_DNA"/>
</dbReference>
<evidence type="ECO:0000313" key="6">
    <source>
        <dbReference type="Proteomes" id="UP000000775"/>
    </source>
</evidence>
<dbReference type="HOGENOM" id="CLU_1432744_0_0_7"/>
<dbReference type="AlphaFoldDB" id="Q17WA3"/>
<dbReference type="Gene3D" id="1.10.150.130">
    <property type="match status" value="1"/>
</dbReference>
<name>Q17WA3_HELAH</name>
<keyword evidence="3" id="KW-0238">DNA-binding</keyword>
<dbReference type="GeneID" id="91961870"/>
<proteinExistence type="inferred from homology"/>
<evidence type="ECO:0000256" key="4">
    <source>
        <dbReference type="ARBA" id="ARBA00023172"/>
    </source>
</evidence>
<dbReference type="InterPro" id="IPR013762">
    <property type="entry name" value="Integrase-like_cat_sf"/>
</dbReference>